<dbReference type="InterPro" id="IPR005467">
    <property type="entry name" value="His_kinase_dom"/>
</dbReference>
<dbReference type="EC" id="2.7.13.3" evidence="2"/>
<evidence type="ECO:0000256" key="2">
    <source>
        <dbReference type="ARBA" id="ARBA00012438"/>
    </source>
</evidence>
<evidence type="ECO:0000256" key="3">
    <source>
        <dbReference type="ARBA" id="ARBA00022553"/>
    </source>
</evidence>
<dbReference type="PROSITE" id="PS50109">
    <property type="entry name" value="HIS_KIN"/>
    <property type="match status" value="1"/>
</dbReference>
<dbReference type="EMBL" id="JABFBC010000001">
    <property type="protein sequence ID" value="NNU80638.1"/>
    <property type="molecule type" value="Genomic_DNA"/>
</dbReference>
<protein>
    <recommendedName>
        <fullName evidence="2">histidine kinase</fullName>
        <ecNumber evidence="2">2.7.13.3</ecNumber>
    </recommendedName>
</protein>
<dbReference type="GO" id="GO:0006355">
    <property type="term" value="P:regulation of DNA-templated transcription"/>
    <property type="evidence" value="ECO:0007669"/>
    <property type="project" value="InterPro"/>
</dbReference>
<keyword evidence="11" id="KW-1185">Reference proteome</keyword>
<sequence>MTIDQDPIWSAVPYPALLLDPNDNILSCNGAAESQFSTSLRQMAGKPLAAFIGGSSPILEGVSQTRRGVASVVQYDVDLSWQDKHARSYTIHASQVQDRSGNVLLLLHPTGIATQMDRTLAHRSAARSVTGMAAMLAHEIRNPLAGISGAAQLLAMSLDEEDQELTRLIQEETDRIGKLVERVEEFGDLRPTLRKPVNIHDVLDRAKRAAEAGFGRHLRFVETYDPSLPFTAGDPDQLMQVFQNLLKNAAEACPQVGGIVRVRTGYQPGVKLSLPGRKAEGLPLLISIIDNGSGIPETLIRDIFDPFVSSKANGTGLGLSLVSKVLSDHGGVIEVDSQPGRTEFRVRLPVWKEDLAPETAATQGESD</sequence>
<accession>A0A849L2Q6</accession>
<dbReference type="SMART" id="SM00388">
    <property type="entry name" value="HisKA"/>
    <property type="match status" value="1"/>
</dbReference>
<organism evidence="10 11">
    <name type="scientific">Halovulum dunhuangense</name>
    <dbReference type="NCBI Taxonomy" id="1505036"/>
    <lineage>
        <taxon>Bacteria</taxon>
        <taxon>Pseudomonadati</taxon>
        <taxon>Pseudomonadota</taxon>
        <taxon>Alphaproteobacteria</taxon>
        <taxon>Rhodobacterales</taxon>
        <taxon>Paracoccaceae</taxon>
        <taxon>Halovulum</taxon>
    </lineage>
</organism>
<keyword evidence="5" id="KW-0547">Nucleotide-binding</keyword>
<dbReference type="Gene3D" id="3.30.450.20">
    <property type="entry name" value="PAS domain"/>
    <property type="match status" value="1"/>
</dbReference>
<evidence type="ECO:0000313" key="10">
    <source>
        <dbReference type="EMBL" id="NNU80638.1"/>
    </source>
</evidence>
<dbReference type="Gene3D" id="1.10.287.130">
    <property type="match status" value="1"/>
</dbReference>
<keyword evidence="4" id="KW-0808">Transferase</keyword>
<evidence type="ECO:0000256" key="7">
    <source>
        <dbReference type="ARBA" id="ARBA00022840"/>
    </source>
</evidence>
<dbReference type="InterPro" id="IPR003661">
    <property type="entry name" value="HisK_dim/P_dom"/>
</dbReference>
<dbReference type="PANTHER" id="PTHR43065">
    <property type="entry name" value="SENSOR HISTIDINE KINASE"/>
    <property type="match status" value="1"/>
</dbReference>
<reference evidence="10 11" key="1">
    <citation type="submission" date="2020-05" db="EMBL/GenBank/DDBJ databases">
        <title>Gimesia benthica sp. nov., a novel planctomycete isolated from a deep-sea water sample of the Northwest Indian Ocean.</title>
        <authorList>
            <person name="Wang J."/>
            <person name="Ruan C."/>
            <person name="Song L."/>
            <person name="Zhu Y."/>
            <person name="Li A."/>
            <person name="Zheng X."/>
            <person name="Wang L."/>
            <person name="Lu Z."/>
            <person name="Huang Y."/>
            <person name="Du W."/>
            <person name="Zhou Y."/>
            <person name="Huang L."/>
            <person name="Dai X."/>
        </authorList>
    </citation>
    <scope>NUCLEOTIDE SEQUENCE [LARGE SCALE GENOMIC DNA]</scope>
    <source>
        <strain evidence="10 11">YYQ-30</strain>
    </source>
</reference>
<dbReference type="SUPFAM" id="SSF47384">
    <property type="entry name" value="Homodimeric domain of signal transducing histidine kinase"/>
    <property type="match status" value="1"/>
</dbReference>
<comment type="catalytic activity">
    <reaction evidence="1">
        <text>ATP + protein L-histidine = ADP + protein N-phospho-L-histidine.</text>
        <dbReference type="EC" id="2.7.13.3"/>
    </reaction>
</comment>
<evidence type="ECO:0000256" key="1">
    <source>
        <dbReference type="ARBA" id="ARBA00000085"/>
    </source>
</evidence>
<dbReference type="Pfam" id="PF02518">
    <property type="entry name" value="HATPase_c"/>
    <property type="match status" value="1"/>
</dbReference>
<dbReference type="Gene3D" id="3.30.565.10">
    <property type="entry name" value="Histidine kinase-like ATPase, C-terminal domain"/>
    <property type="match status" value="1"/>
</dbReference>
<keyword evidence="7" id="KW-0067">ATP-binding</keyword>
<dbReference type="CDD" id="cd00082">
    <property type="entry name" value="HisKA"/>
    <property type="match status" value="1"/>
</dbReference>
<gene>
    <name evidence="10" type="ORF">HMH01_09340</name>
</gene>
<feature type="domain" description="Histidine kinase" evidence="9">
    <location>
        <begin position="135"/>
        <end position="352"/>
    </location>
</feature>
<dbReference type="InterPro" id="IPR035965">
    <property type="entry name" value="PAS-like_dom_sf"/>
</dbReference>
<dbReference type="InterPro" id="IPR036890">
    <property type="entry name" value="HATPase_C_sf"/>
</dbReference>
<evidence type="ECO:0000313" key="11">
    <source>
        <dbReference type="Proteomes" id="UP000572377"/>
    </source>
</evidence>
<dbReference type="PANTHER" id="PTHR43065:SF10">
    <property type="entry name" value="PEROXIDE STRESS-ACTIVATED HISTIDINE KINASE MAK3"/>
    <property type="match status" value="1"/>
</dbReference>
<dbReference type="Pfam" id="PF00512">
    <property type="entry name" value="HisKA"/>
    <property type="match status" value="1"/>
</dbReference>
<keyword evidence="3" id="KW-0597">Phosphoprotein</keyword>
<keyword evidence="8" id="KW-0902">Two-component regulatory system</keyword>
<dbReference type="GO" id="GO:0000155">
    <property type="term" value="F:phosphorelay sensor kinase activity"/>
    <property type="evidence" value="ECO:0007669"/>
    <property type="project" value="InterPro"/>
</dbReference>
<dbReference type="PRINTS" id="PR00344">
    <property type="entry name" value="BCTRLSENSOR"/>
</dbReference>
<name>A0A849L2Q6_9RHOB</name>
<evidence type="ECO:0000256" key="8">
    <source>
        <dbReference type="ARBA" id="ARBA00023012"/>
    </source>
</evidence>
<dbReference type="RefSeq" id="WP_171324576.1">
    <property type="nucleotide sequence ID" value="NZ_JABFBC010000001.1"/>
</dbReference>
<dbReference type="SMART" id="SM00387">
    <property type="entry name" value="HATPase_c"/>
    <property type="match status" value="1"/>
</dbReference>
<evidence type="ECO:0000256" key="5">
    <source>
        <dbReference type="ARBA" id="ARBA00022741"/>
    </source>
</evidence>
<dbReference type="InterPro" id="IPR004358">
    <property type="entry name" value="Sig_transdc_His_kin-like_C"/>
</dbReference>
<evidence type="ECO:0000256" key="4">
    <source>
        <dbReference type="ARBA" id="ARBA00022679"/>
    </source>
</evidence>
<keyword evidence="6" id="KW-0418">Kinase</keyword>
<dbReference type="InterPro" id="IPR003594">
    <property type="entry name" value="HATPase_dom"/>
</dbReference>
<evidence type="ECO:0000256" key="6">
    <source>
        <dbReference type="ARBA" id="ARBA00022777"/>
    </source>
</evidence>
<dbReference type="Proteomes" id="UP000572377">
    <property type="component" value="Unassembled WGS sequence"/>
</dbReference>
<dbReference type="GO" id="GO:0005524">
    <property type="term" value="F:ATP binding"/>
    <property type="evidence" value="ECO:0007669"/>
    <property type="project" value="UniProtKB-KW"/>
</dbReference>
<dbReference type="SUPFAM" id="SSF55785">
    <property type="entry name" value="PYP-like sensor domain (PAS domain)"/>
    <property type="match status" value="1"/>
</dbReference>
<dbReference type="Pfam" id="PF00989">
    <property type="entry name" value="PAS"/>
    <property type="match status" value="1"/>
</dbReference>
<evidence type="ECO:0000259" key="9">
    <source>
        <dbReference type="PROSITE" id="PS50109"/>
    </source>
</evidence>
<proteinExistence type="predicted"/>
<dbReference type="InterPro" id="IPR013767">
    <property type="entry name" value="PAS_fold"/>
</dbReference>
<comment type="caution">
    <text evidence="10">The sequence shown here is derived from an EMBL/GenBank/DDBJ whole genome shotgun (WGS) entry which is preliminary data.</text>
</comment>
<dbReference type="AlphaFoldDB" id="A0A849L2Q6"/>
<dbReference type="SUPFAM" id="SSF55874">
    <property type="entry name" value="ATPase domain of HSP90 chaperone/DNA topoisomerase II/histidine kinase"/>
    <property type="match status" value="1"/>
</dbReference>
<dbReference type="InterPro" id="IPR036097">
    <property type="entry name" value="HisK_dim/P_sf"/>
</dbReference>